<reference evidence="1 2" key="1">
    <citation type="submission" date="2016-01" db="EMBL/GenBank/DDBJ databases">
        <authorList>
            <person name="Regsiter A."/>
            <person name="william w."/>
        </authorList>
    </citation>
    <scope>NUCLEOTIDE SEQUENCE [LARGE SCALE GENOMIC DNA]</scope>
    <source>
        <strain evidence="1 2">CFBP 5494</strain>
    </source>
</reference>
<gene>
    <name evidence="1" type="ORF">AGR2A_pa40166</name>
</gene>
<name>A0A9W5F3H6_9HYPH</name>
<accession>A0A9W5F3H6</accession>
<dbReference type="Proteomes" id="UP000191933">
    <property type="component" value="Unassembled WGS sequence"/>
</dbReference>
<evidence type="ECO:0000313" key="2">
    <source>
        <dbReference type="Proteomes" id="UP000191933"/>
    </source>
</evidence>
<keyword evidence="2" id="KW-1185">Reference proteome</keyword>
<proteinExistence type="predicted"/>
<dbReference type="EMBL" id="FBVY01000042">
    <property type="protein sequence ID" value="CUX02303.1"/>
    <property type="molecule type" value="Genomic_DNA"/>
</dbReference>
<sequence>MAPRAEFGILLKNAVTNELKAKTAARF</sequence>
<organism evidence="1 2">
    <name type="scientific">Agrobacterium genomosp. 2 str. CFBP 5494</name>
    <dbReference type="NCBI Taxonomy" id="1183436"/>
    <lineage>
        <taxon>Bacteria</taxon>
        <taxon>Pseudomonadati</taxon>
        <taxon>Pseudomonadota</taxon>
        <taxon>Alphaproteobacteria</taxon>
        <taxon>Hyphomicrobiales</taxon>
        <taxon>Rhizobiaceae</taxon>
        <taxon>Rhizobium/Agrobacterium group</taxon>
        <taxon>Agrobacterium</taxon>
        <taxon>Agrobacterium tumefaciens complex</taxon>
    </lineage>
</organism>
<evidence type="ECO:0000313" key="1">
    <source>
        <dbReference type="EMBL" id="CUX02303.1"/>
    </source>
</evidence>
<comment type="caution">
    <text evidence="1">The sequence shown here is derived from an EMBL/GenBank/DDBJ whole genome shotgun (WGS) entry which is preliminary data.</text>
</comment>
<dbReference type="AlphaFoldDB" id="A0A9W5F3H6"/>
<protein>
    <submittedName>
        <fullName evidence="1">Uncharacterized protein</fullName>
    </submittedName>
</protein>